<proteinExistence type="predicted"/>
<name>A0A2M8KJI6_9BACT</name>
<dbReference type="EMBL" id="PFEA01000006">
    <property type="protein sequence ID" value="PJE60068.1"/>
    <property type="molecule type" value="Genomic_DNA"/>
</dbReference>
<organism evidence="1 2">
    <name type="scientific">Candidatus Portnoybacteria bacterium CG10_big_fil_rev_8_21_14_0_10_44_7</name>
    <dbReference type="NCBI Taxonomy" id="1974816"/>
    <lineage>
        <taxon>Bacteria</taxon>
        <taxon>Candidatus Portnoyibacteriota</taxon>
    </lineage>
</organism>
<reference evidence="2" key="1">
    <citation type="submission" date="2017-09" db="EMBL/GenBank/DDBJ databases">
        <title>Depth-based differentiation of microbial function through sediment-hosted aquifers and enrichment of novel symbionts in the deep terrestrial subsurface.</title>
        <authorList>
            <person name="Probst A.J."/>
            <person name="Ladd B."/>
            <person name="Jarett J.K."/>
            <person name="Geller-Mcgrath D.E."/>
            <person name="Sieber C.M.K."/>
            <person name="Emerson J.B."/>
            <person name="Anantharaman K."/>
            <person name="Thomas B.C."/>
            <person name="Malmstrom R."/>
            <person name="Stieglmeier M."/>
            <person name="Klingl A."/>
            <person name="Woyke T."/>
            <person name="Ryan C.M."/>
            <person name="Banfield J.F."/>
        </authorList>
    </citation>
    <scope>NUCLEOTIDE SEQUENCE [LARGE SCALE GENOMIC DNA]</scope>
</reference>
<gene>
    <name evidence="1" type="ORF">COU85_00265</name>
</gene>
<dbReference type="Proteomes" id="UP000231086">
    <property type="component" value="Unassembled WGS sequence"/>
</dbReference>
<accession>A0A2M8KJI6</accession>
<dbReference type="AlphaFoldDB" id="A0A2M8KJI6"/>
<comment type="caution">
    <text evidence="1">The sequence shown here is derived from an EMBL/GenBank/DDBJ whole genome shotgun (WGS) entry which is preliminary data.</text>
</comment>
<evidence type="ECO:0000313" key="2">
    <source>
        <dbReference type="Proteomes" id="UP000231086"/>
    </source>
</evidence>
<sequence length="110" mass="12717">MKQDDKNKLSPKAKKFITQRLGSQPEVIPRVLRFLNKGFCLAGRVRLACLFIAAAQKGIKISILLEYCQGHWEIIWRHQPLAWRADPEMPTNRRVFRDVWIAAGLETLFG</sequence>
<protein>
    <submittedName>
        <fullName evidence="1">Uncharacterized protein</fullName>
    </submittedName>
</protein>
<evidence type="ECO:0000313" key="1">
    <source>
        <dbReference type="EMBL" id="PJE60068.1"/>
    </source>
</evidence>